<keyword evidence="1" id="KW-1185">Reference proteome</keyword>
<dbReference type="PANTHER" id="PTHR21580">
    <property type="entry name" value="SHIPPO-1-RELATED"/>
    <property type="match status" value="1"/>
</dbReference>
<protein>
    <submittedName>
        <fullName evidence="2">Uncharacterized protein LOC107074049</fullName>
    </submittedName>
</protein>
<organism evidence="1 2">
    <name type="scientific">Polistes dominula</name>
    <name type="common">European paper wasp</name>
    <name type="synonym">Vespa dominula</name>
    <dbReference type="NCBI Taxonomy" id="743375"/>
    <lineage>
        <taxon>Eukaryota</taxon>
        <taxon>Metazoa</taxon>
        <taxon>Ecdysozoa</taxon>
        <taxon>Arthropoda</taxon>
        <taxon>Hexapoda</taxon>
        <taxon>Insecta</taxon>
        <taxon>Pterygota</taxon>
        <taxon>Neoptera</taxon>
        <taxon>Endopterygota</taxon>
        <taxon>Hymenoptera</taxon>
        <taxon>Apocrita</taxon>
        <taxon>Aculeata</taxon>
        <taxon>Vespoidea</taxon>
        <taxon>Vespidae</taxon>
        <taxon>Polistinae</taxon>
        <taxon>Polistini</taxon>
        <taxon>Polistes</taxon>
    </lineage>
</organism>
<dbReference type="RefSeq" id="XP_015190553.1">
    <property type="nucleotide sequence ID" value="XM_015335067.1"/>
</dbReference>
<reference evidence="2" key="1">
    <citation type="submission" date="2025-08" db="UniProtKB">
        <authorList>
            <consortium name="RefSeq"/>
        </authorList>
    </citation>
    <scope>IDENTIFICATION</scope>
    <source>
        <tissue evidence="2">Whole body</tissue>
    </source>
</reference>
<sequence>MENVESRPKVDCLTKGPGPVYKLPTLVGYVGHDPSKRRGPAYSIRYRVGLDQESVGPGPRYNINKLTKFGIDKPPAFTIATKYTDPILDLGPGPGAYSPEQCLPMNHSRRAPAYSIKSKGLAMQILEGPGPNAYTIPTCIGSKIPDKKAQAAYTIGGYYEPPLDSLSPGPAAYANINPNIVMKRSPVYSLKWRHELPEDYLSPGPRYNPTFNTGRRAPKFSFGVRHSECAGNPISSLDEDYLKFITMPPKAAKAAGKTGNMKKPAKITDASFCGLSTPGPKYKLKTLIGHKDHCISKYRNPAFTFGMREISGDLCTSPGPKYMLQGLKPNGYTFGLALKMTDKTIGPGPKYSVPSPRSGPMFSLKWRKAHKKGCVTPGPYNVKRIFYGPSFSIGLKIPDLKCVGGPGPSAPYNLDMIKPSSPMFSIGFLLSDKDVCRSPGPKYNPKKLDLSPQYSFGIKHSVCAPPNITECDDIC</sequence>
<dbReference type="InterPro" id="IPR010736">
    <property type="entry name" value="SHIPPO-rpt"/>
</dbReference>
<dbReference type="InterPro" id="IPR051291">
    <property type="entry name" value="CIMAP"/>
</dbReference>
<name>A0ABM1JDL5_POLDO</name>
<evidence type="ECO:0000313" key="1">
    <source>
        <dbReference type="Proteomes" id="UP000694924"/>
    </source>
</evidence>
<dbReference type="Pfam" id="PF07004">
    <property type="entry name" value="SHIPPO-rpt"/>
    <property type="match status" value="5"/>
</dbReference>
<dbReference type="PANTHER" id="PTHR21580:SF28">
    <property type="entry name" value="BOREALIN N-TERMINAL DOMAIN-CONTAINING PROTEIN-RELATED"/>
    <property type="match status" value="1"/>
</dbReference>
<gene>
    <name evidence="2" type="primary">LOC107074049</name>
</gene>
<dbReference type="Proteomes" id="UP000694924">
    <property type="component" value="Unplaced"/>
</dbReference>
<evidence type="ECO:0000313" key="2">
    <source>
        <dbReference type="RefSeq" id="XP_015190553.1"/>
    </source>
</evidence>
<proteinExistence type="predicted"/>
<dbReference type="GeneID" id="107074049"/>
<accession>A0ABM1JDL5</accession>